<dbReference type="GO" id="GO:0016747">
    <property type="term" value="F:acyltransferase activity, transferring groups other than amino-acyl groups"/>
    <property type="evidence" value="ECO:0007669"/>
    <property type="project" value="InterPro"/>
</dbReference>
<dbReference type="PANTHER" id="PTHR42791">
    <property type="entry name" value="GNAT FAMILY ACETYLTRANSFERASE"/>
    <property type="match status" value="1"/>
</dbReference>
<dbReference type="InterPro" id="IPR016181">
    <property type="entry name" value="Acyl_CoA_acyltransferase"/>
</dbReference>
<dbReference type="EMBL" id="LKEA01000018">
    <property type="protein sequence ID" value="ROW01861.1"/>
    <property type="molecule type" value="Genomic_DNA"/>
</dbReference>
<comment type="caution">
    <text evidence="2">The sequence shown here is derived from an EMBL/GenBank/DDBJ whole genome shotgun (WGS) entry which is preliminary data.</text>
</comment>
<dbReference type="Pfam" id="PF13673">
    <property type="entry name" value="Acetyltransf_10"/>
    <property type="match status" value="1"/>
</dbReference>
<dbReference type="InterPro" id="IPR000182">
    <property type="entry name" value="GNAT_dom"/>
</dbReference>
<dbReference type="AlphaFoldDB" id="A0A423WEK5"/>
<gene>
    <name evidence="2" type="ORF">VMCG_05565</name>
</gene>
<organism evidence="2 3">
    <name type="scientific">Cytospora schulzeri</name>
    <dbReference type="NCBI Taxonomy" id="448051"/>
    <lineage>
        <taxon>Eukaryota</taxon>
        <taxon>Fungi</taxon>
        <taxon>Dikarya</taxon>
        <taxon>Ascomycota</taxon>
        <taxon>Pezizomycotina</taxon>
        <taxon>Sordariomycetes</taxon>
        <taxon>Sordariomycetidae</taxon>
        <taxon>Diaporthales</taxon>
        <taxon>Cytosporaceae</taxon>
        <taxon>Cytospora</taxon>
    </lineage>
</organism>
<evidence type="ECO:0000313" key="3">
    <source>
        <dbReference type="Proteomes" id="UP000283895"/>
    </source>
</evidence>
<keyword evidence="3" id="KW-1185">Reference proteome</keyword>
<accession>A0A423WEK5</accession>
<dbReference type="Gene3D" id="3.40.630.30">
    <property type="match status" value="1"/>
</dbReference>
<dbReference type="SUPFAM" id="SSF55729">
    <property type="entry name" value="Acyl-CoA N-acyltransferases (Nat)"/>
    <property type="match status" value="1"/>
</dbReference>
<evidence type="ECO:0000313" key="2">
    <source>
        <dbReference type="EMBL" id="ROW01861.1"/>
    </source>
</evidence>
<feature type="domain" description="N-acetyltransferase" evidence="1">
    <location>
        <begin position="147"/>
        <end position="211"/>
    </location>
</feature>
<protein>
    <recommendedName>
        <fullName evidence="1">N-acetyltransferase domain-containing protein</fullName>
    </recommendedName>
</protein>
<proteinExistence type="predicted"/>
<dbReference type="OrthoDB" id="2115692at2759"/>
<dbReference type="STRING" id="356882.A0A423WEK5"/>
<evidence type="ECO:0000259" key="1">
    <source>
        <dbReference type="Pfam" id="PF13673"/>
    </source>
</evidence>
<reference evidence="2 3" key="1">
    <citation type="submission" date="2015-09" db="EMBL/GenBank/DDBJ databases">
        <title>Host preference determinants of Valsa canker pathogens revealed by comparative genomics.</title>
        <authorList>
            <person name="Yin Z."/>
            <person name="Huang L."/>
        </authorList>
    </citation>
    <scope>NUCLEOTIDE SEQUENCE [LARGE SCALE GENOMIC DNA]</scope>
    <source>
        <strain evidence="2 3">03-1</strain>
    </source>
</reference>
<dbReference type="InterPro" id="IPR052523">
    <property type="entry name" value="Trichothecene_AcTrans"/>
</dbReference>
<dbReference type="PANTHER" id="PTHR42791:SF2">
    <property type="entry name" value="N-ACETYLTRANSFERASE DOMAIN-CONTAINING PROTEIN"/>
    <property type="match status" value="1"/>
</dbReference>
<dbReference type="Proteomes" id="UP000283895">
    <property type="component" value="Unassembled WGS sequence"/>
</dbReference>
<sequence>MSYIITIRRADPSDLPQMASVLIRAFSPGPWSRYLFPPHLRVKPGNADEFDFRLHMLSSKFGSPGREHVCATIQYPGEEKEVVVGWAQWIDPEGQMGLDEEKTWKKAGKEGDSAVNMAGLDREALGRLTREGELLEKRLEEYLGEDGTKQSRLLNLLLIDPSHQREGLGRLLAQNGLIPAARAGKSVRLRSTPEGRPLYLSLGFEDVCQQEVIGQMQYGMVWRAPVDTKMTA</sequence>
<name>A0A423WEK5_9PEZI</name>